<dbReference type="SUPFAM" id="SSF46785">
    <property type="entry name" value="Winged helix' DNA-binding domain"/>
    <property type="match status" value="1"/>
</dbReference>
<dbReference type="InterPro" id="IPR000835">
    <property type="entry name" value="HTH_MarR-typ"/>
</dbReference>
<sequence>MLCRMPTRDRPPRRSGSEHEVLLLELLGRHGPLSRSGLRELTGFSRTTVYDAVARLVDDGAVVVRSGRGRSGPGRPAEELTLSPGTARAIGSARIPHDEGDVTDDRL</sequence>
<dbReference type="EMBL" id="JAINZZ010000038">
    <property type="protein sequence ID" value="MBY8880909.1"/>
    <property type="molecule type" value="Genomic_DNA"/>
</dbReference>
<name>A0ABS7QDZ9_9ACTN</name>
<feature type="region of interest" description="Disordered" evidence="1">
    <location>
        <begin position="67"/>
        <end position="107"/>
    </location>
</feature>
<keyword evidence="4" id="KW-1185">Reference proteome</keyword>
<reference evidence="3 4" key="1">
    <citation type="submission" date="2021-08" db="EMBL/GenBank/DDBJ databases">
        <title>WGS of actinomycetes from Thailand.</title>
        <authorList>
            <person name="Thawai C."/>
        </authorList>
    </citation>
    <scope>NUCLEOTIDE SEQUENCE [LARGE SCALE GENOMIC DNA]</scope>
    <source>
        <strain evidence="3 4">PLK6-54</strain>
    </source>
</reference>
<feature type="domain" description="HTH marR-type" evidence="2">
    <location>
        <begin position="20"/>
        <end position="67"/>
    </location>
</feature>
<evidence type="ECO:0000313" key="4">
    <source>
        <dbReference type="Proteomes" id="UP000778578"/>
    </source>
</evidence>
<evidence type="ECO:0000259" key="2">
    <source>
        <dbReference type="Pfam" id="PF12802"/>
    </source>
</evidence>
<dbReference type="Pfam" id="PF12802">
    <property type="entry name" value="MarR_2"/>
    <property type="match status" value="1"/>
</dbReference>
<dbReference type="Proteomes" id="UP000778578">
    <property type="component" value="Unassembled WGS sequence"/>
</dbReference>
<evidence type="ECO:0000313" key="3">
    <source>
        <dbReference type="EMBL" id="MBY8880909.1"/>
    </source>
</evidence>
<comment type="caution">
    <text evidence="3">The sequence shown here is derived from an EMBL/GenBank/DDBJ whole genome shotgun (WGS) entry which is preliminary data.</text>
</comment>
<feature type="compositionally biased region" description="Basic and acidic residues" evidence="1">
    <location>
        <begin position="95"/>
        <end position="107"/>
    </location>
</feature>
<dbReference type="Gene3D" id="1.10.10.10">
    <property type="entry name" value="Winged helix-like DNA-binding domain superfamily/Winged helix DNA-binding domain"/>
    <property type="match status" value="1"/>
</dbReference>
<accession>A0ABS7QDZ9</accession>
<proteinExistence type="predicted"/>
<evidence type="ECO:0000256" key="1">
    <source>
        <dbReference type="SAM" id="MobiDB-lite"/>
    </source>
</evidence>
<dbReference type="InterPro" id="IPR036390">
    <property type="entry name" value="WH_DNA-bd_sf"/>
</dbReference>
<organism evidence="3 4">
    <name type="scientific">Actinacidiphila acidipaludis</name>
    <dbReference type="NCBI Taxonomy" id="2873382"/>
    <lineage>
        <taxon>Bacteria</taxon>
        <taxon>Bacillati</taxon>
        <taxon>Actinomycetota</taxon>
        <taxon>Actinomycetes</taxon>
        <taxon>Kitasatosporales</taxon>
        <taxon>Streptomycetaceae</taxon>
        <taxon>Actinacidiphila</taxon>
    </lineage>
</organism>
<gene>
    <name evidence="3" type="ORF">K7862_25200</name>
</gene>
<protein>
    <submittedName>
        <fullName evidence="3">Helix-turn-helix domain-containing protein</fullName>
    </submittedName>
</protein>
<dbReference type="InterPro" id="IPR036388">
    <property type="entry name" value="WH-like_DNA-bd_sf"/>
</dbReference>